<feature type="transmembrane region" description="Helical" evidence="1">
    <location>
        <begin position="32"/>
        <end position="49"/>
    </location>
</feature>
<evidence type="ECO:0000313" key="3">
    <source>
        <dbReference type="Proteomes" id="UP000886740"/>
    </source>
</evidence>
<dbReference type="GO" id="GO:0005886">
    <property type="term" value="C:plasma membrane"/>
    <property type="evidence" value="ECO:0007669"/>
    <property type="project" value="TreeGrafter"/>
</dbReference>
<sequence>MPLFDIIIIAFLMLVAIVLVLAEIFLFPGITLAGVGGLLFAVGGLYFAYASSVMVGNITLGISLSLFVVIFLWMLRSRSFSRVALKTDVDSRLTSSLELGLKPGDKGITVSRLAPMGKIRVGNVVTEAKSRDGFVDENTPIVIVHIESDLILVATENMN</sequence>
<feature type="transmembrane region" description="Helical" evidence="1">
    <location>
        <begin position="55"/>
        <end position="75"/>
    </location>
</feature>
<proteinExistence type="predicted"/>
<dbReference type="PANTHER" id="PTHR33507">
    <property type="entry name" value="INNER MEMBRANE PROTEIN YBBJ"/>
    <property type="match status" value="1"/>
</dbReference>
<accession>A0A9D1X9H1</accession>
<reference evidence="2" key="2">
    <citation type="submission" date="2021-04" db="EMBL/GenBank/DDBJ databases">
        <authorList>
            <person name="Gilroy R."/>
        </authorList>
    </citation>
    <scope>NUCLEOTIDE SEQUENCE</scope>
    <source>
        <strain evidence="2">ChiGjej6B6-14162</strain>
    </source>
</reference>
<organism evidence="2 3">
    <name type="scientific">Candidatus Parabacteroides intestinipullorum</name>
    <dbReference type="NCBI Taxonomy" id="2838723"/>
    <lineage>
        <taxon>Bacteria</taxon>
        <taxon>Pseudomonadati</taxon>
        <taxon>Bacteroidota</taxon>
        <taxon>Bacteroidia</taxon>
        <taxon>Bacteroidales</taxon>
        <taxon>Tannerellaceae</taxon>
        <taxon>Parabacteroides</taxon>
    </lineage>
</organism>
<reference evidence="2" key="1">
    <citation type="journal article" date="2021" name="PeerJ">
        <title>Extensive microbial diversity within the chicken gut microbiome revealed by metagenomics and culture.</title>
        <authorList>
            <person name="Gilroy R."/>
            <person name="Ravi A."/>
            <person name="Getino M."/>
            <person name="Pursley I."/>
            <person name="Horton D.L."/>
            <person name="Alikhan N.F."/>
            <person name="Baker D."/>
            <person name="Gharbi K."/>
            <person name="Hall N."/>
            <person name="Watson M."/>
            <person name="Adriaenssens E.M."/>
            <person name="Foster-Nyarko E."/>
            <person name="Jarju S."/>
            <person name="Secka A."/>
            <person name="Antonio M."/>
            <person name="Oren A."/>
            <person name="Chaudhuri R.R."/>
            <person name="La Ragione R."/>
            <person name="Hildebrand F."/>
            <person name="Pallen M.J."/>
        </authorList>
    </citation>
    <scope>NUCLEOTIDE SEQUENCE</scope>
    <source>
        <strain evidence="2">ChiGjej6B6-14162</strain>
    </source>
</reference>
<evidence type="ECO:0008006" key="4">
    <source>
        <dbReference type="Google" id="ProtNLM"/>
    </source>
</evidence>
<keyword evidence="1" id="KW-0472">Membrane</keyword>
<feature type="transmembrane region" description="Helical" evidence="1">
    <location>
        <begin position="6"/>
        <end position="25"/>
    </location>
</feature>
<dbReference type="AlphaFoldDB" id="A0A9D1X9H1"/>
<dbReference type="PANTHER" id="PTHR33507:SF3">
    <property type="entry name" value="INNER MEMBRANE PROTEIN YBBJ"/>
    <property type="match status" value="1"/>
</dbReference>
<protein>
    <recommendedName>
        <fullName evidence="4">NfeD-like C-terminal domain-containing protein</fullName>
    </recommendedName>
</protein>
<gene>
    <name evidence="2" type="ORF">H9977_02370</name>
</gene>
<evidence type="ECO:0000256" key="1">
    <source>
        <dbReference type="SAM" id="Phobius"/>
    </source>
</evidence>
<keyword evidence="1" id="KW-0812">Transmembrane</keyword>
<dbReference type="Proteomes" id="UP000886740">
    <property type="component" value="Unassembled WGS sequence"/>
</dbReference>
<dbReference type="InterPro" id="IPR052165">
    <property type="entry name" value="Membrane_assoc_protease"/>
</dbReference>
<comment type="caution">
    <text evidence="2">The sequence shown here is derived from an EMBL/GenBank/DDBJ whole genome shotgun (WGS) entry which is preliminary data.</text>
</comment>
<evidence type="ECO:0000313" key="2">
    <source>
        <dbReference type="EMBL" id="HIX73880.1"/>
    </source>
</evidence>
<name>A0A9D1X9H1_9BACT</name>
<keyword evidence="1" id="KW-1133">Transmembrane helix</keyword>
<dbReference type="EMBL" id="DXEL01000022">
    <property type="protein sequence ID" value="HIX73880.1"/>
    <property type="molecule type" value="Genomic_DNA"/>
</dbReference>